<dbReference type="Proteomes" id="UP000031524">
    <property type="component" value="Chromosome"/>
</dbReference>
<evidence type="ECO:0000313" key="1">
    <source>
        <dbReference type="EMBL" id="AJE33562.1"/>
    </source>
</evidence>
<dbReference type="RefSeq" id="WP_052437838.1">
    <property type="nucleotide sequence ID" value="NZ_BCSU01000003.1"/>
</dbReference>
<dbReference type="STRING" id="1223515.B842_08565"/>
<dbReference type="AlphaFoldDB" id="A0A0B5D987"/>
<dbReference type="HOGENOM" id="CLU_103273_0_0_11"/>
<evidence type="ECO:0000313" key="2">
    <source>
        <dbReference type="Proteomes" id="UP000031524"/>
    </source>
</evidence>
<dbReference type="EMBL" id="CP005286">
    <property type="protein sequence ID" value="AJE33562.1"/>
    <property type="molecule type" value="Genomic_DNA"/>
</dbReference>
<sequence>MPLSPSTLLPALRPATWVRRRGLSDDGFSDTVASITLSRDLCVTFVCDGVDVSYRGLGELDLSAHRAWELAATNLVARAQTPVGVRVHTRPAAALLGPGAPGLQVALPGAPAASWLAHPHPFAVLDEHLAALTGGPVAWLALTERTVVAVPREDVGRQVVDLGDALSRVPLERRHGFPAAVSPRTPVSTPA</sequence>
<reference evidence="1 2" key="1">
    <citation type="submission" date="2013-04" db="EMBL/GenBank/DDBJ databases">
        <title>Complete genome sequence of Corynebacterium humireducens DSM 45392(T), isolated from a wastewater-fed microbial fuel cell.</title>
        <authorList>
            <person name="Ruckert C."/>
            <person name="Albersmeier A."/>
            <person name="Kalinowski J."/>
        </authorList>
    </citation>
    <scope>NUCLEOTIDE SEQUENCE [LARGE SCALE GENOMIC DNA]</scope>
    <source>
        <strain evidence="2">MFC-5</strain>
    </source>
</reference>
<gene>
    <name evidence="1" type="ORF">B842_08565</name>
</gene>
<name>A0A0B5D987_9CORY</name>
<proteinExistence type="predicted"/>
<keyword evidence="2" id="KW-1185">Reference proteome</keyword>
<organism evidence="1 2">
    <name type="scientific">Corynebacterium humireducens NBRC 106098 = DSM 45392</name>
    <dbReference type="NCBI Taxonomy" id="1223515"/>
    <lineage>
        <taxon>Bacteria</taxon>
        <taxon>Bacillati</taxon>
        <taxon>Actinomycetota</taxon>
        <taxon>Actinomycetes</taxon>
        <taxon>Mycobacteriales</taxon>
        <taxon>Corynebacteriaceae</taxon>
        <taxon>Corynebacterium</taxon>
    </lineage>
</organism>
<dbReference type="OrthoDB" id="4408123at2"/>
<accession>A0A0B5D987</accession>
<protein>
    <submittedName>
        <fullName evidence="1">Uncharacterized protein</fullName>
    </submittedName>
</protein>
<dbReference type="KEGG" id="chm:B842_08565"/>